<dbReference type="GO" id="GO:0043565">
    <property type="term" value="F:sequence-specific DNA binding"/>
    <property type="evidence" value="ECO:0007669"/>
    <property type="project" value="InterPro"/>
</dbReference>
<sequence length="453" mass="50554">MQAVHTALIVDDEPDIRRLIALTLERMGLVCYQAENVSEALTSLEERQYHFCITDMKLPDGDGLELTQLCNRKYPDMPIAMITAYGNMDLAVNALKSGAFDFVAKPIDTERLRQLVKAALQLTRVPTTGVVPATELLGSTPCMLALKDKIRKVARTQAPVFVYGESGTGKELVAQLIHCQSARADKPFIAVNCSAIPTELMESEFFGHAKGSFTGATSNKNGFFKAADGGTLFLDEIAELPLDLQAKLLRVVQEKTVRSVGSENEEHIDVRIITASHDDLATMVSNHQFRQDLYFRLNVIQLDVPRLSERKDDIEELTHHFITKYANEWSMPSTKLSEEALAALIDYSFPGNVRELENILQRAFTMMEGDIIRVDDLYFPANVAAELDSVTDDTPKEHAPIATNNLEGYLENIEKRAIEEALLATRWNKTAAAEKLGISFRALRYRCKKLGID</sequence>
<evidence type="ECO:0000256" key="5">
    <source>
        <dbReference type="ARBA" id="ARBA00023163"/>
    </source>
</evidence>
<dbReference type="Pfam" id="PF02954">
    <property type="entry name" value="HTH_8"/>
    <property type="match status" value="1"/>
</dbReference>
<dbReference type="PROSITE" id="PS50110">
    <property type="entry name" value="RESPONSE_REGULATORY"/>
    <property type="match status" value="1"/>
</dbReference>
<feature type="domain" description="Sigma-54 factor interaction" evidence="6">
    <location>
        <begin position="136"/>
        <end position="365"/>
    </location>
</feature>
<name>A0A160TC73_9ZZZZ</name>
<dbReference type="InterPro" id="IPR009057">
    <property type="entry name" value="Homeodomain-like_sf"/>
</dbReference>
<dbReference type="Gene3D" id="1.10.8.60">
    <property type="match status" value="1"/>
</dbReference>
<evidence type="ECO:0000259" key="7">
    <source>
        <dbReference type="PROSITE" id="PS50110"/>
    </source>
</evidence>
<evidence type="ECO:0000256" key="1">
    <source>
        <dbReference type="ARBA" id="ARBA00022741"/>
    </source>
</evidence>
<evidence type="ECO:0000256" key="2">
    <source>
        <dbReference type="ARBA" id="ARBA00022840"/>
    </source>
</evidence>
<dbReference type="PROSITE" id="PS50045">
    <property type="entry name" value="SIGMA54_INTERACT_4"/>
    <property type="match status" value="1"/>
</dbReference>
<dbReference type="InterPro" id="IPR025944">
    <property type="entry name" value="Sigma_54_int_dom_CS"/>
</dbReference>
<dbReference type="InterPro" id="IPR058031">
    <property type="entry name" value="AAA_lid_NorR"/>
</dbReference>
<dbReference type="GO" id="GO:0000160">
    <property type="term" value="P:phosphorelay signal transduction system"/>
    <property type="evidence" value="ECO:0007669"/>
    <property type="project" value="InterPro"/>
</dbReference>
<evidence type="ECO:0000259" key="6">
    <source>
        <dbReference type="PROSITE" id="PS50045"/>
    </source>
</evidence>
<reference evidence="8" key="1">
    <citation type="submission" date="2015-10" db="EMBL/GenBank/DDBJ databases">
        <authorList>
            <person name="Gilbert D.G."/>
        </authorList>
    </citation>
    <scope>NUCLEOTIDE SEQUENCE</scope>
</reference>
<dbReference type="EMBL" id="CZQC01000019">
    <property type="protein sequence ID" value="CUS40564.1"/>
    <property type="molecule type" value="Genomic_DNA"/>
</dbReference>
<keyword evidence="1" id="KW-0547">Nucleotide-binding</keyword>
<dbReference type="SMART" id="SM00448">
    <property type="entry name" value="REC"/>
    <property type="match status" value="1"/>
</dbReference>
<dbReference type="FunFam" id="3.40.50.300:FF:000006">
    <property type="entry name" value="DNA-binding transcriptional regulator NtrC"/>
    <property type="match status" value="1"/>
</dbReference>
<gene>
    <name evidence="8" type="ORF">MGWOODY_Tha1205</name>
</gene>
<dbReference type="Pfam" id="PF25601">
    <property type="entry name" value="AAA_lid_14"/>
    <property type="match status" value="1"/>
</dbReference>
<keyword evidence="2" id="KW-0067">ATP-binding</keyword>
<keyword evidence="4" id="KW-0238">DNA-binding</keyword>
<evidence type="ECO:0000256" key="3">
    <source>
        <dbReference type="ARBA" id="ARBA00023015"/>
    </source>
</evidence>
<dbReference type="PRINTS" id="PR01590">
    <property type="entry name" value="HTHFIS"/>
</dbReference>
<dbReference type="InterPro" id="IPR002197">
    <property type="entry name" value="HTH_Fis"/>
</dbReference>
<dbReference type="AlphaFoldDB" id="A0A160TC73"/>
<accession>A0A160TC73</accession>
<dbReference type="Gene3D" id="3.40.50.2300">
    <property type="match status" value="1"/>
</dbReference>
<dbReference type="PROSITE" id="PS00676">
    <property type="entry name" value="SIGMA54_INTERACT_2"/>
    <property type="match status" value="1"/>
</dbReference>
<keyword evidence="5" id="KW-0804">Transcription</keyword>
<dbReference type="PROSITE" id="PS00688">
    <property type="entry name" value="SIGMA54_INTERACT_3"/>
    <property type="match status" value="1"/>
</dbReference>
<evidence type="ECO:0000256" key="4">
    <source>
        <dbReference type="ARBA" id="ARBA00023125"/>
    </source>
</evidence>
<protein>
    <submittedName>
        <fullName evidence="8">Type IV fimbriae expression regulatory protein PilR</fullName>
    </submittedName>
</protein>
<dbReference type="CDD" id="cd00009">
    <property type="entry name" value="AAA"/>
    <property type="match status" value="1"/>
</dbReference>
<dbReference type="InterPro" id="IPR011006">
    <property type="entry name" value="CheY-like_superfamily"/>
</dbReference>
<organism evidence="8">
    <name type="scientific">hydrothermal vent metagenome</name>
    <dbReference type="NCBI Taxonomy" id="652676"/>
    <lineage>
        <taxon>unclassified sequences</taxon>
        <taxon>metagenomes</taxon>
        <taxon>ecological metagenomes</taxon>
    </lineage>
</organism>
<keyword evidence="3" id="KW-0805">Transcription regulation</keyword>
<dbReference type="GO" id="GO:0006355">
    <property type="term" value="P:regulation of DNA-templated transcription"/>
    <property type="evidence" value="ECO:0007669"/>
    <property type="project" value="InterPro"/>
</dbReference>
<dbReference type="SUPFAM" id="SSF52540">
    <property type="entry name" value="P-loop containing nucleoside triphosphate hydrolases"/>
    <property type="match status" value="1"/>
</dbReference>
<dbReference type="SMART" id="SM00382">
    <property type="entry name" value="AAA"/>
    <property type="match status" value="1"/>
</dbReference>
<dbReference type="Pfam" id="PF00158">
    <property type="entry name" value="Sigma54_activat"/>
    <property type="match status" value="1"/>
</dbReference>
<dbReference type="PANTHER" id="PTHR32071:SF100">
    <property type="entry name" value="RESPONSE REGULATOR PROTEIN PILR"/>
    <property type="match status" value="1"/>
</dbReference>
<dbReference type="GO" id="GO:0005524">
    <property type="term" value="F:ATP binding"/>
    <property type="evidence" value="ECO:0007669"/>
    <property type="project" value="UniProtKB-KW"/>
</dbReference>
<dbReference type="InterPro" id="IPR025662">
    <property type="entry name" value="Sigma_54_int_dom_ATP-bd_1"/>
</dbReference>
<proteinExistence type="predicted"/>
<dbReference type="InterPro" id="IPR002078">
    <property type="entry name" value="Sigma_54_int"/>
</dbReference>
<evidence type="ECO:0000313" key="8">
    <source>
        <dbReference type="EMBL" id="CUS40564.1"/>
    </source>
</evidence>
<dbReference type="InterPro" id="IPR027417">
    <property type="entry name" value="P-loop_NTPase"/>
</dbReference>
<dbReference type="Gene3D" id="1.10.10.60">
    <property type="entry name" value="Homeodomain-like"/>
    <property type="match status" value="1"/>
</dbReference>
<dbReference type="PANTHER" id="PTHR32071">
    <property type="entry name" value="TRANSCRIPTIONAL REGULATORY PROTEIN"/>
    <property type="match status" value="1"/>
</dbReference>
<dbReference type="InterPro" id="IPR025943">
    <property type="entry name" value="Sigma_54_int_dom_ATP-bd_2"/>
</dbReference>
<dbReference type="SUPFAM" id="SSF52172">
    <property type="entry name" value="CheY-like"/>
    <property type="match status" value="1"/>
</dbReference>
<dbReference type="InterPro" id="IPR003593">
    <property type="entry name" value="AAA+_ATPase"/>
</dbReference>
<dbReference type="Pfam" id="PF00072">
    <property type="entry name" value="Response_reg"/>
    <property type="match status" value="1"/>
</dbReference>
<dbReference type="SUPFAM" id="SSF46689">
    <property type="entry name" value="Homeodomain-like"/>
    <property type="match status" value="1"/>
</dbReference>
<dbReference type="PROSITE" id="PS00675">
    <property type="entry name" value="SIGMA54_INTERACT_1"/>
    <property type="match status" value="1"/>
</dbReference>
<dbReference type="InterPro" id="IPR001789">
    <property type="entry name" value="Sig_transdc_resp-reg_receiver"/>
</dbReference>
<dbReference type="Gene3D" id="3.40.50.300">
    <property type="entry name" value="P-loop containing nucleotide triphosphate hydrolases"/>
    <property type="match status" value="1"/>
</dbReference>
<feature type="domain" description="Response regulatory" evidence="7">
    <location>
        <begin position="6"/>
        <end position="120"/>
    </location>
</feature>